<evidence type="ECO:0000256" key="1">
    <source>
        <dbReference type="PIRSR" id="PIRSR001359-1"/>
    </source>
</evidence>
<sequence length="280" mass="31087">MPLVNAQALMTWAISQESAVAAFNIDTLEVGVAIARAADACHLPVFLQVTTATLDIWGWELFFDQLAYLAQHSSSDICVQLDHAAEVSKAQRALGMGFPSVMYDGSHLPFDENVRNTLTILQTARQVHATVEAEIGHVYRAGEPPEWQALTRLEDAQRFMSVCPVDMLAVSVGTVHGQNRTPQDIDIERLKTFHQHLPDTPFVLHGGSGVPDEVLSRLVDAGIRKVNVGTELRRIWWNRIDSHHGQKPREVMKNIMADTQQFAEGLMRRLHRMSAAAGPV</sequence>
<evidence type="ECO:0000256" key="2">
    <source>
        <dbReference type="PIRSR" id="PIRSR001359-2"/>
    </source>
</evidence>
<dbReference type="InterPro" id="IPR013785">
    <property type="entry name" value="Aldolase_TIM"/>
</dbReference>
<dbReference type="PIRSF" id="PIRSF001359">
    <property type="entry name" value="F_bP_aldolase_II"/>
    <property type="match status" value="1"/>
</dbReference>
<feature type="binding site" evidence="2">
    <location>
        <begin position="206"/>
        <end position="208"/>
    </location>
    <ligand>
        <name>dihydroxyacetone phosphate</name>
        <dbReference type="ChEBI" id="CHEBI:57642"/>
    </ligand>
</feature>
<feature type="binding site" evidence="3">
    <location>
        <position position="134"/>
    </location>
    <ligand>
        <name>Zn(2+)</name>
        <dbReference type="ChEBI" id="CHEBI:29105"/>
        <label>2</label>
    </ligand>
</feature>
<feature type="binding site" evidence="3">
    <location>
        <position position="104"/>
    </location>
    <ligand>
        <name>Zn(2+)</name>
        <dbReference type="ChEBI" id="CHEBI:29105"/>
        <label>2</label>
    </ligand>
</feature>
<dbReference type="KEGG" id="sap:Sulac_2208"/>
<proteinExistence type="predicted"/>
<dbReference type="PANTHER" id="PTHR30304">
    <property type="entry name" value="D-TAGATOSE-1,6-BISPHOSPHATE ALDOLASE"/>
    <property type="match status" value="1"/>
</dbReference>
<dbReference type="PANTHER" id="PTHR30304:SF0">
    <property type="entry name" value="D-TAGATOSE-1,6-BISPHOSPHATE ALDOLASE SUBUNIT GATY-RELATED"/>
    <property type="match status" value="1"/>
</dbReference>
<feature type="binding site" evidence="3">
    <location>
        <position position="205"/>
    </location>
    <ligand>
        <name>Zn(2+)</name>
        <dbReference type="ChEBI" id="CHEBI:29105"/>
        <label>1</label>
        <note>catalytic</note>
    </ligand>
</feature>
<comment type="cofactor">
    <cofactor evidence="3">
        <name>Zn(2+)</name>
        <dbReference type="ChEBI" id="CHEBI:29105"/>
    </cofactor>
    <text evidence="3">Binds 2 Zn(2+) ions per subunit. One is catalytic and the other provides a structural contribution.</text>
</comment>
<keyword evidence="4" id="KW-0456">Lyase</keyword>
<dbReference type="STRING" id="679936.Sulac_2208"/>
<evidence type="ECO:0000313" key="5">
    <source>
        <dbReference type="Proteomes" id="UP000005439"/>
    </source>
</evidence>
<keyword evidence="3" id="KW-0479">Metal-binding</keyword>
<gene>
    <name evidence="4" type="ordered locus">Sulac_2208</name>
</gene>
<dbReference type="GO" id="GO:0008270">
    <property type="term" value="F:zinc ion binding"/>
    <property type="evidence" value="ECO:0007669"/>
    <property type="project" value="InterPro"/>
</dbReference>
<feature type="binding site" evidence="3">
    <location>
        <position position="176"/>
    </location>
    <ligand>
        <name>Zn(2+)</name>
        <dbReference type="ChEBI" id="CHEBI:29105"/>
        <label>1</label>
        <note>catalytic</note>
    </ligand>
</feature>
<feature type="binding site" evidence="3">
    <location>
        <position position="83"/>
    </location>
    <ligand>
        <name>Zn(2+)</name>
        <dbReference type="ChEBI" id="CHEBI:29105"/>
        <label>1</label>
        <note>catalytic</note>
    </ligand>
</feature>
<dbReference type="Proteomes" id="UP000005439">
    <property type="component" value="Chromosome"/>
</dbReference>
<name>G8TTL8_SULAD</name>
<dbReference type="InterPro" id="IPR000771">
    <property type="entry name" value="FBA_II"/>
</dbReference>
<dbReference type="PATRIC" id="fig|679936.5.peg.2283"/>
<accession>G8TTL8</accession>
<dbReference type="SUPFAM" id="SSF51569">
    <property type="entry name" value="Aldolase"/>
    <property type="match status" value="1"/>
</dbReference>
<dbReference type="EMBL" id="CP003179">
    <property type="protein sequence ID" value="AEW05684.1"/>
    <property type="molecule type" value="Genomic_DNA"/>
</dbReference>
<dbReference type="EC" id="4.1.2.40" evidence="4"/>
<dbReference type="GO" id="GO:0009025">
    <property type="term" value="F:tagatose-bisphosphate aldolase activity"/>
    <property type="evidence" value="ECO:0007669"/>
    <property type="project" value="UniProtKB-EC"/>
</dbReference>
<evidence type="ECO:0000256" key="3">
    <source>
        <dbReference type="PIRSR" id="PIRSR001359-3"/>
    </source>
</evidence>
<evidence type="ECO:0000313" key="4">
    <source>
        <dbReference type="EMBL" id="AEW05684.1"/>
    </source>
</evidence>
<organism evidence="4 5">
    <name type="scientific">Sulfobacillus acidophilus (strain ATCC 700253 / DSM 10332 / NAL)</name>
    <dbReference type="NCBI Taxonomy" id="679936"/>
    <lineage>
        <taxon>Bacteria</taxon>
        <taxon>Bacillati</taxon>
        <taxon>Bacillota</taxon>
        <taxon>Clostridia</taxon>
        <taxon>Eubacteriales</taxon>
        <taxon>Clostridiales Family XVII. Incertae Sedis</taxon>
        <taxon>Sulfobacillus</taxon>
    </lineage>
</organism>
<feature type="active site" description="Proton donor" evidence="1">
    <location>
        <position position="82"/>
    </location>
</feature>
<dbReference type="Pfam" id="PF01116">
    <property type="entry name" value="F_bP_aldolase"/>
    <property type="match status" value="1"/>
</dbReference>
<keyword evidence="3" id="KW-0862">Zinc</keyword>
<dbReference type="AlphaFoldDB" id="G8TTL8"/>
<dbReference type="Gene3D" id="3.20.20.70">
    <property type="entry name" value="Aldolase class I"/>
    <property type="match status" value="1"/>
</dbReference>
<reference evidence="5" key="1">
    <citation type="submission" date="2011-12" db="EMBL/GenBank/DDBJ databases">
        <title>The complete genome of chromosome of Sulfobacillus acidophilus DSM 10332.</title>
        <authorList>
            <person name="Lucas S."/>
            <person name="Han J."/>
            <person name="Lapidus A."/>
            <person name="Bruce D."/>
            <person name="Goodwin L."/>
            <person name="Pitluck S."/>
            <person name="Peters L."/>
            <person name="Kyrpides N."/>
            <person name="Mavromatis K."/>
            <person name="Ivanova N."/>
            <person name="Mikhailova N."/>
            <person name="Chertkov O."/>
            <person name="Saunders E."/>
            <person name="Detter J.C."/>
            <person name="Tapia R."/>
            <person name="Han C."/>
            <person name="Land M."/>
            <person name="Hauser L."/>
            <person name="Markowitz V."/>
            <person name="Cheng J.-F."/>
            <person name="Hugenholtz P."/>
            <person name="Woyke T."/>
            <person name="Wu D."/>
            <person name="Pukall R."/>
            <person name="Gehrich-Schroeter G."/>
            <person name="Schneider S."/>
            <person name="Klenk H.-P."/>
            <person name="Eisen J.A."/>
        </authorList>
    </citation>
    <scope>NUCLEOTIDE SEQUENCE [LARGE SCALE GENOMIC DNA]</scope>
    <source>
        <strain evidence="5">ATCC 700253 / DSM 10332 / NAL</strain>
    </source>
</reference>
<protein>
    <submittedName>
        <fullName evidence="4">Tagatose-bisphosphate aldolase</fullName>
        <ecNumber evidence="4">4.1.2.40</ecNumber>
    </submittedName>
</protein>
<keyword evidence="5" id="KW-1185">Reference proteome</keyword>
<reference evidence="4 5" key="2">
    <citation type="journal article" date="2012" name="Stand. Genomic Sci.">
        <title>Complete genome sequence of the moderately thermophilic mineral-sulfide-oxidizing firmicute Sulfobacillus acidophilus type strain (NAL(T)).</title>
        <authorList>
            <person name="Anderson I."/>
            <person name="Chertkov O."/>
            <person name="Chen A."/>
            <person name="Saunders E."/>
            <person name="Lapidus A."/>
            <person name="Nolan M."/>
            <person name="Lucas S."/>
            <person name="Hammon N."/>
            <person name="Deshpande S."/>
            <person name="Cheng J.F."/>
            <person name="Han C."/>
            <person name="Tapia R."/>
            <person name="Goodwin L.A."/>
            <person name="Pitluck S."/>
            <person name="Liolios K."/>
            <person name="Pagani I."/>
            <person name="Ivanova N."/>
            <person name="Mikhailova N."/>
            <person name="Pati A."/>
            <person name="Palaniappan K."/>
            <person name="Land M."/>
            <person name="Pan C."/>
            <person name="Rohde M."/>
            <person name="Pukall R."/>
            <person name="Goker M."/>
            <person name="Detter J.C."/>
            <person name="Woyke T."/>
            <person name="Bristow J."/>
            <person name="Eisen J.A."/>
            <person name="Markowitz V."/>
            <person name="Hugenholtz P."/>
            <person name="Kyrpides N.C."/>
            <person name="Klenk H.P."/>
            <person name="Mavromatis K."/>
        </authorList>
    </citation>
    <scope>NUCLEOTIDE SEQUENCE [LARGE SCALE GENOMIC DNA]</scope>
    <source>
        <strain evidence="5">ATCC 700253 / DSM 10332 / NAL</strain>
    </source>
</reference>
<dbReference type="HOGENOM" id="CLU_040088_0_1_9"/>
<feature type="binding site" evidence="2">
    <location>
        <begin position="227"/>
        <end position="230"/>
    </location>
    <ligand>
        <name>dihydroxyacetone phosphate</name>
        <dbReference type="ChEBI" id="CHEBI:57642"/>
    </ligand>
</feature>
<feature type="binding site" evidence="2">
    <location>
        <position position="177"/>
    </location>
    <ligand>
        <name>dihydroxyacetone phosphate</name>
        <dbReference type="ChEBI" id="CHEBI:57642"/>
    </ligand>
</feature>
<dbReference type="GO" id="GO:0005975">
    <property type="term" value="P:carbohydrate metabolic process"/>
    <property type="evidence" value="ECO:0007669"/>
    <property type="project" value="InterPro"/>
</dbReference>
<dbReference type="InterPro" id="IPR050246">
    <property type="entry name" value="Class_II_FBP_aldolase"/>
</dbReference>